<protein>
    <submittedName>
        <fullName evidence="3">Cobalt-zinc-cadmium resistance protein CzcC</fullName>
    </submittedName>
</protein>
<feature type="compositionally biased region" description="Basic and acidic residues" evidence="2">
    <location>
        <begin position="105"/>
        <end position="114"/>
    </location>
</feature>
<evidence type="ECO:0000256" key="1">
    <source>
        <dbReference type="ARBA" id="ARBA00007613"/>
    </source>
</evidence>
<proteinExistence type="inferred from homology"/>
<dbReference type="SUPFAM" id="SSF56954">
    <property type="entry name" value="Outer membrane efflux proteins (OEP)"/>
    <property type="match status" value="1"/>
</dbReference>
<dbReference type="InterPro" id="IPR003423">
    <property type="entry name" value="OMP_efflux"/>
</dbReference>
<dbReference type="Pfam" id="PF02321">
    <property type="entry name" value="OEP"/>
    <property type="match status" value="1"/>
</dbReference>
<dbReference type="KEGG" id="rcf:Poly24_17670"/>
<name>A0A518JR91_9BACT</name>
<sequence>MFRLYQTDGKQRLVYFFTEENAVITTQPTSNRTRQSRRRRLHAALSMTLTMSAAMSFTAGCQSIGNHVATSARNPTMLQSSEANVASTPATAIVAAPVITVAYNDKSDDDKPVATEEDDSDKESAGSLRAIMALDSPEQSLSEVAVVPFSASNEYYLSEQPAGLTLEAIESMALANNPTIAELVATTQKAAGFKCQVGLRANPVLGYSAVQLADQGTDQHSVFISQTIITGDKLALNRAVLNEALRAQLMQLEAQKYRIATDIRITFYDALAAQQRVNLIRDFQSVADKGVDIAEQRKEAQEGSQLEIVQAKVQKNEIDLALRQAQIRFDAAWREMAALAGNPDMMPVPLEGTLPNTETTLDWSIVASTMIASSPEVQSAQARINQARANLCRQQAQPIPNLDLQLASGYDNGTDNGMINFQVGAPIPVFNKNQGNISSARAEYVRASRELERIENSIKARLAQVSRDYDSSLVAVEQYSRDILPNSEDGLKLAELAYKTGETSFVQVLVARRTYFDTNLQYIVSQQQLAQARARVDGFVLTGALDAVVDNSGDDSLRGLTLSQQ</sequence>
<evidence type="ECO:0000256" key="2">
    <source>
        <dbReference type="SAM" id="MobiDB-lite"/>
    </source>
</evidence>
<evidence type="ECO:0000313" key="3">
    <source>
        <dbReference type="EMBL" id="QDV68061.1"/>
    </source>
</evidence>
<feature type="region of interest" description="Disordered" evidence="2">
    <location>
        <begin position="105"/>
        <end position="125"/>
    </location>
</feature>
<reference evidence="3 4" key="1">
    <citation type="submission" date="2019-02" db="EMBL/GenBank/DDBJ databases">
        <title>Deep-cultivation of Planctomycetes and their phenomic and genomic characterization uncovers novel biology.</title>
        <authorList>
            <person name="Wiegand S."/>
            <person name="Jogler M."/>
            <person name="Boedeker C."/>
            <person name="Pinto D."/>
            <person name="Vollmers J."/>
            <person name="Rivas-Marin E."/>
            <person name="Kohn T."/>
            <person name="Peeters S.H."/>
            <person name="Heuer A."/>
            <person name="Rast P."/>
            <person name="Oberbeckmann S."/>
            <person name="Bunk B."/>
            <person name="Jeske O."/>
            <person name="Meyerdierks A."/>
            <person name="Storesund J.E."/>
            <person name="Kallscheuer N."/>
            <person name="Luecker S."/>
            <person name="Lage O.M."/>
            <person name="Pohl T."/>
            <person name="Merkel B.J."/>
            <person name="Hornburger P."/>
            <person name="Mueller R.-W."/>
            <person name="Bruemmer F."/>
            <person name="Labrenz M."/>
            <person name="Spormann A.M."/>
            <person name="Op den Camp H."/>
            <person name="Overmann J."/>
            <person name="Amann R."/>
            <person name="Jetten M.S.M."/>
            <person name="Mascher T."/>
            <person name="Medema M.H."/>
            <person name="Devos D.P."/>
            <person name="Kaster A.-K."/>
            <person name="Ovreas L."/>
            <person name="Rohde M."/>
            <person name="Galperin M.Y."/>
            <person name="Jogler C."/>
        </authorList>
    </citation>
    <scope>NUCLEOTIDE SEQUENCE [LARGE SCALE GENOMIC DNA]</scope>
    <source>
        <strain evidence="3 4">Poly24</strain>
    </source>
</reference>
<comment type="similarity">
    <text evidence="1">Belongs to the outer membrane factor (OMF) (TC 1.B.17) family.</text>
</comment>
<accession>A0A518JR91</accession>
<dbReference type="GO" id="GO:0015562">
    <property type="term" value="F:efflux transmembrane transporter activity"/>
    <property type="evidence" value="ECO:0007669"/>
    <property type="project" value="InterPro"/>
</dbReference>
<dbReference type="PANTHER" id="PTHR30203:SF24">
    <property type="entry name" value="BLR4935 PROTEIN"/>
    <property type="match status" value="1"/>
</dbReference>
<keyword evidence="4" id="KW-1185">Reference proteome</keyword>
<dbReference type="Gene3D" id="1.20.1600.10">
    <property type="entry name" value="Outer membrane efflux proteins (OEP)"/>
    <property type="match status" value="1"/>
</dbReference>
<dbReference type="Proteomes" id="UP000315082">
    <property type="component" value="Chromosome"/>
</dbReference>
<dbReference type="InterPro" id="IPR010131">
    <property type="entry name" value="MdtP/NodT-like"/>
</dbReference>
<dbReference type="EMBL" id="CP036348">
    <property type="protein sequence ID" value="QDV68061.1"/>
    <property type="molecule type" value="Genomic_DNA"/>
</dbReference>
<gene>
    <name evidence="3" type="primary">czcC_1</name>
    <name evidence="3" type="ORF">Poly24_17670</name>
</gene>
<organism evidence="3 4">
    <name type="scientific">Rosistilla carotiformis</name>
    <dbReference type="NCBI Taxonomy" id="2528017"/>
    <lineage>
        <taxon>Bacteria</taxon>
        <taxon>Pseudomonadati</taxon>
        <taxon>Planctomycetota</taxon>
        <taxon>Planctomycetia</taxon>
        <taxon>Pirellulales</taxon>
        <taxon>Pirellulaceae</taxon>
        <taxon>Rosistilla</taxon>
    </lineage>
</organism>
<dbReference type="AlphaFoldDB" id="A0A518JR91"/>
<dbReference type="PANTHER" id="PTHR30203">
    <property type="entry name" value="OUTER MEMBRANE CATION EFFLUX PROTEIN"/>
    <property type="match status" value="1"/>
</dbReference>
<evidence type="ECO:0000313" key="4">
    <source>
        <dbReference type="Proteomes" id="UP000315082"/>
    </source>
</evidence>